<protein>
    <submittedName>
        <fullName evidence="1">Uncharacterized protein</fullName>
    </submittedName>
</protein>
<reference evidence="1" key="1">
    <citation type="submission" date="2011-10" db="EMBL/GenBank/DDBJ databases">
        <title>The Genome Sequence of Fusarium oxysporum HDV247.</title>
        <authorList>
            <consortium name="The Broad Institute Genome Sequencing Platform"/>
            <person name="Ma L.-J."/>
            <person name="Gale L.R."/>
            <person name="Schwartz D.C."/>
            <person name="Zhou S."/>
            <person name="Corby-Kistler H."/>
            <person name="Young S.K."/>
            <person name="Zeng Q."/>
            <person name="Gargeya S."/>
            <person name="Fitzgerald M."/>
            <person name="Haas B."/>
            <person name="Abouelleil A."/>
            <person name="Alvarado L."/>
            <person name="Arachchi H.M."/>
            <person name="Berlin A."/>
            <person name="Brown A."/>
            <person name="Chapman S.B."/>
            <person name="Chen Z."/>
            <person name="Dunbar C."/>
            <person name="Freedman E."/>
            <person name="Gearin G."/>
            <person name="Goldberg J."/>
            <person name="Griggs A."/>
            <person name="Gujja S."/>
            <person name="Heiman D."/>
            <person name="Howarth C."/>
            <person name="Larson L."/>
            <person name="Lui A."/>
            <person name="MacDonald P.J.P."/>
            <person name="Montmayeur A."/>
            <person name="Murphy C."/>
            <person name="Neiman D."/>
            <person name="Pearson M."/>
            <person name="Priest M."/>
            <person name="Roberts A."/>
            <person name="Saif S."/>
            <person name="Shea T."/>
            <person name="Shenoy N."/>
            <person name="Sisk P."/>
            <person name="Stolte C."/>
            <person name="Sykes S."/>
            <person name="Wortman J."/>
            <person name="Nusbaum C."/>
            <person name="Birren B."/>
        </authorList>
    </citation>
    <scope>NUCLEOTIDE SEQUENCE [LARGE SCALE GENOMIC DNA]</scope>
    <source>
        <strain evidence="1">HDV247</strain>
    </source>
</reference>
<sequence>MILLVTRDIIAQNDPGVYTTFSEPEFMGHTGASGPHTRYTDFKVPADHLLYEKGDTTVSIIEMAFRFTAALVGAMACGIMRTGRH</sequence>
<dbReference type="Proteomes" id="UP000030751">
    <property type="component" value="Unassembled WGS sequence"/>
</dbReference>
<dbReference type="HOGENOM" id="CLU_2512703_0_0_1"/>
<dbReference type="EMBL" id="JH651127">
    <property type="protein sequence ID" value="EXA29309.1"/>
    <property type="molecule type" value="Genomic_DNA"/>
</dbReference>
<dbReference type="GO" id="GO:0016627">
    <property type="term" value="F:oxidoreductase activity, acting on the CH-CH group of donors"/>
    <property type="evidence" value="ECO:0007669"/>
    <property type="project" value="InterPro"/>
</dbReference>
<evidence type="ECO:0000313" key="1">
    <source>
        <dbReference type="EMBL" id="EXA29309.1"/>
    </source>
</evidence>
<proteinExistence type="predicted"/>
<dbReference type="InterPro" id="IPR046373">
    <property type="entry name" value="Acyl-CoA_Oxase/DH_mid-dom_sf"/>
</dbReference>
<dbReference type="AlphaFoldDB" id="W9N9J4"/>
<name>W9N9J4_FUSOX</name>
<gene>
    <name evidence="1" type="ORF">FOVG_19189</name>
</gene>
<reference evidence="1" key="2">
    <citation type="submission" date="2012-05" db="EMBL/GenBank/DDBJ databases">
        <title>Annotation of the Genome Sequence of Fusarium oxysporum HDV247.</title>
        <authorList>
            <consortium name="The Broad Institute Genomics Platform"/>
            <person name="Ma L.-J."/>
            <person name="Corby-Kistler H."/>
            <person name="Broz K."/>
            <person name="Gale L.R."/>
            <person name="Jonkers W."/>
            <person name="O'Donnell K."/>
            <person name="Ploetz R."/>
            <person name="Steinberg C."/>
            <person name="Schwartz D.C."/>
            <person name="VanEtten H."/>
            <person name="Zhou S."/>
            <person name="Young S.K."/>
            <person name="Zeng Q."/>
            <person name="Gargeya S."/>
            <person name="Fitzgerald M."/>
            <person name="Abouelleil A."/>
            <person name="Alvarado L."/>
            <person name="Chapman S.B."/>
            <person name="Gainer-Dewar J."/>
            <person name="Goldberg J."/>
            <person name="Griggs A."/>
            <person name="Gujja S."/>
            <person name="Hansen M."/>
            <person name="Howarth C."/>
            <person name="Imamovic A."/>
            <person name="Ireland A."/>
            <person name="Larimer J."/>
            <person name="McCowan C."/>
            <person name="Murphy C."/>
            <person name="Pearson M."/>
            <person name="Poon T.W."/>
            <person name="Priest M."/>
            <person name="Roberts A."/>
            <person name="Saif S."/>
            <person name="Shea T."/>
            <person name="Sykes S."/>
            <person name="Wortman J."/>
            <person name="Nusbaum C."/>
            <person name="Birren B."/>
        </authorList>
    </citation>
    <scope>NUCLEOTIDE SEQUENCE</scope>
    <source>
        <strain evidence="1">HDV247</strain>
    </source>
</reference>
<organism evidence="1">
    <name type="scientific">Fusarium oxysporum f. sp. pisi HDV247</name>
    <dbReference type="NCBI Taxonomy" id="1080344"/>
    <lineage>
        <taxon>Eukaryota</taxon>
        <taxon>Fungi</taxon>
        <taxon>Dikarya</taxon>
        <taxon>Ascomycota</taxon>
        <taxon>Pezizomycotina</taxon>
        <taxon>Sordariomycetes</taxon>
        <taxon>Hypocreomycetidae</taxon>
        <taxon>Hypocreales</taxon>
        <taxon>Nectriaceae</taxon>
        <taxon>Fusarium</taxon>
        <taxon>Fusarium oxysporum species complex</taxon>
    </lineage>
</organism>
<accession>W9N9J4</accession>
<dbReference type="Gene3D" id="2.40.110.10">
    <property type="entry name" value="Butyryl-CoA Dehydrogenase, subunit A, domain 2"/>
    <property type="match status" value="1"/>
</dbReference>